<dbReference type="GO" id="GO:0006260">
    <property type="term" value="P:DNA replication"/>
    <property type="evidence" value="ECO:0007669"/>
    <property type="project" value="UniProtKB-KW"/>
</dbReference>
<dbReference type="InterPro" id="IPR007831">
    <property type="entry name" value="T2SS_GspE_N"/>
</dbReference>
<dbReference type="AlphaFoldDB" id="A0A7V3KMU7"/>
<sequence length="415" mass="47030">MMKKDAKVDEKTGVKVTFVELLEKSGVITREAIKNALAEQWERGGTLEEILVEKGFLNEEQLVKFILDNFPMLHYVNLKNIDIDPEAVEHIPARIARKYLVIPIRKKGKSLAVAMANPINREMLAELKNVTDLKIRPFISKVSEIKEAIEKYYAETESAEKISEPFTGSTVRGEIGVLIAKDKTFDSFVVDETNKHAFLLCKDIAETRGVGAKKVFLFGPEGSGKSHLLQAIANYILENEALRRFIYIDAYKFYSTLKELKTERDIDRYLEILRDVDILLFDDLDFLVGKDFAQDALLTVLSDLVSRDKQAVVSCSLPLKNMPTLNRKLRQLLTEFMTIGIEEPSMDLKRKVARMFVGEEGLPSSVIDQIASKPGLNLKKIETIVNELLTYKRLGERIDENLLNKVVSAFIEVGK</sequence>
<evidence type="ECO:0000259" key="3">
    <source>
        <dbReference type="SMART" id="SM00382"/>
    </source>
</evidence>
<keyword evidence="1" id="KW-0547">Nucleotide-binding</keyword>
<reference evidence="4" key="1">
    <citation type="journal article" date="2020" name="mSystems">
        <title>Genome- and Community-Level Interaction Insights into Carbon Utilization and Element Cycling Functions of Hydrothermarchaeota in Hydrothermal Sediment.</title>
        <authorList>
            <person name="Zhou Z."/>
            <person name="Liu Y."/>
            <person name="Xu W."/>
            <person name="Pan J."/>
            <person name="Luo Z.H."/>
            <person name="Li M."/>
        </authorList>
    </citation>
    <scope>NUCLEOTIDE SEQUENCE [LARGE SCALE GENOMIC DNA]</scope>
    <source>
        <strain evidence="4">SpSt-754</strain>
    </source>
</reference>
<proteinExistence type="inferred from homology"/>
<dbReference type="Pfam" id="PF00308">
    <property type="entry name" value="Bac_DnaA"/>
    <property type="match status" value="1"/>
</dbReference>
<dbReference type="InterPro" id="IPR027417">
    <property type="entry name" value="P-loop_NTPase"/>
</dbReference>
<comment type="function">
    <text evidence="1">Plays an essential role in the initiation and regulation of chromosomal replication. ATP-DnaA binds to the origin of replication (oriC) to initiate formation of the DNA replication initiation complex once per cell cycle. Binds the DnaA box (a 9 base pair repeat at the origin) and separates the double-stranded (ds)DNA. Forms a right-handed helical filament on oriC DNA; dsDNA binds to the exterior of the filament while single-stranded (ss)DNA is stabiized in the filament's interior. The ATP-DnaA-oriC complex binds and stabilizes one strand of the AT-rich DNA unwinding element (DUE), permitting loading of DNA polymerase. After initiation quickly degrades to an ADP-DnaA complex that is not apt for DNA replication. Binds acidic phospholipids.</text>
</comment>
<comment type="similarity">
    <text evidence="2">Belongs to the DnaA family.</text>
</comment>
<dbReference type="PANTHER" id="PTHR30050">
    <property type="entry name" value="CHROMOSOMAL REPLICATION INITIATOR PROTEIN DNAA"/>
    <property type="match status" value="1"/>
</dbReference>
<organism evidence="4">
    <name type="scientific">candidate division WOR-3 bacterium</name>
    <dbReference type="NCBI Taxonomy" id="2052148"/>
    <lineage>
        <taxon>Bacteria</taxon>
        <taxon>Bacteria division WOR-3</taxon>
    </lineage>
</organism>
<keyword evidence="1" id="KW-0238">DNA-binding</keyword>
<feature type="domain" description="AAA+ ATPase" evidence="3">
    <location>
        <begin position="211"/>
        <end position="323"/>
    </location>
</feature>
<keyword evidence="1" id="KW-0235">DNA replication</keyword>
<dbReference type="PRINTS" id="PR00051">
    <property type="entry name" value="DNAA"/>
</dbReference>
<protein>
    <recommendedName>
        <fullName evidence="1">Chromosomal replication initiator protein DnaA</fullName>
    </recommendedName>
</protein>
<dbReference type="EMBL" id="DTGD01000056">
    <property type="protein sequence ID" value="HGB35535.1"/>
    <property type="molecule type" value="Genomic_DNA"/>
</dbReference>
<dbReference type="SMART" id="SM00382">
    <property type="entry name" value="AAA"/>
    <property type="match status" value="1"/>
</dbReference>
<gene>
    <name evidence="4" type="ORF">ENV38_01345</name>
</gene>
<name>A0A7V3KMU7_UNCW3</name>
<dbReference type="InterPro" id="IPR020591">
    <property type="entry name" value="Chromosome_initiator_DnaA-like"/>
</dbReference>
<dbReference type="CDD" id="cd00009">
    <property type="entry name" value="AAA"/>
    <property type="match status" value="1"/>
</dbReference>
<dbReference type="GO" id="GO:0005524">
    <property type="term" value="F:ATP binding"/>
    <property type="evidence" value="ECO:0007669"/>
    <property type="project" value="UniProtKB-KW"/>
</dbReference>
<dbReference type="FunFam" id="3.30.300.160:FF:000002">
    <property type="entry name" value="Type II secretion system protein E"/>
    <property type="match status" value="1"/>
</dbReference>
<evidence type="ECO:0000313" key="4">
    <source>
        <dbReference type="EMBL" id="HGB35535.1"/>
    </source>
</evidence>
<dbReference type="Gene3D" id="3.30.300.160">
    <property type="entry name" value="Type II secretion system, protein E, N-terminal domain"/>
    <property type="match status" value="1"/>
</dbReference>
<comment type="caution">
    <text evidence="4">The sequence shown here is derived from an EMBL/GenBank/DDBJ whole genome shotgun (WGS) entry which is preliminary data.</text>
</comment>
<keyword evidence="1" id="KW-0067">ATP-binding</keyword>
<evidence type="ECO:0000256" key="1">
    <source>
        <dbReference type="RuleBase" id="RU000577"/>
    </source>
</evidence>
<dbReference type="InterPro" id="IPR013317">
    <property type="entry name" value="DnaA_dom"/>
</dbReference>
<dbReference type="InterPro" id="IPR003593">
    <property type="entry name" value="AAA+_ATPase"/>
</dbReference>
<dbReference type="Pfam" id="PF05157">
    <property type="entry name" value="MshEN"/>
    <property type="match status" value="1"/>
</dbReference>
<accession>A0A7V3KMU7</accession>
<dbReference type="Gene3D" id="3.40.50.300">
    <property type="entry name" value="P-loop containing nucleotide triphosphate hydrolases"/>
    <property type="match status" value="1"/>
</dbReference>
<evidence type="ECO:0000256" key="2">
    <source>
        <dbReference type="RuleBase" id="RU004227"/>
    </source>
</evidence>
<dbReference type="SUPFAM" id="SSF160246">
    <property type="entry name" value="EspE N-terminal domain-like"/>
    <property type="match status" value="1"/>
</dbReference>
<dbReference type="InterPro" id="IPR037257">
    <property type="entry name" value="T2SS_E_N_sf"/>
</dbReference>
<dbReference type="SUPFAM" id="SSF52540">
    <property type="entry name" value="P-loop containing nucleoside triphosphate hydrolases"/>
    <property type="match status" value="1"/>
</dbReference>
<dbReference type="GO" id="GO:0003677">
    <property type="term" value="F:DNA binding"/>
    <property type="evidence" value="ECO:0007669"/>
    <property type="project" value="UniProtKB-KW"/>
</dbReference>
<dbReference type="PANTHER" id="PTHR30050:SF4">
    <property type="entry name" value="ATP-BINDING PROTEIN RV3427C IN INSERTION SEQUENCE-RELATED"/>
    <property type="match status" value="1"/>
</dbReference>